<keyword evidence="8 10" id="KW-0539">Nucleus</keyword>
<keyword evidence="4 10" id="KW-0808">Transferase</keyword>
<reference evidence="12 14" key="1">
    <citation type="submission" date="2015-02" db="EMBL/GenBank/DDBJ databases">
        <authorList>
            <person name="Chooi Y.-H."/>
        </authorList>
    </citation>
    <scope>NUCLEOTIDE SEQUENCE [LARGE SCALE GENOMIC DNA]</scope>
    <source>
        <strain evidence="12">E3</strain>
    </source>
</reference>
<dbReference type="Pfam" id="PF25133">
    <property type="entry name" value="TYW2_N_2"/>
    <property type="match status" value="1"/>
</dbReference>
<dbReference type="CDD" id="cd02440">
    <property type="entry name" value="AdoMet_MTases"/>
    <property type="match status" value="1"/>
</dbReference>
<dbReference type="GO" id="GO:0005759">
    <property type="term" value="C:mitochondrial matrix"/>
    <property type="evidence" value="ECO:0007669"/>
    <property type="project" value="UniProtKB-SubCell"/>
</dbReference>
<keyword evidence="5 10" id="KW-0949">S-adenosyl-L-methionine</keyword>
<dbReference type="Gene3D" id="3.40.50.150">
    <property type="entry name" value="Vaccinia Virus protein VP39"/>
    <property type="match status" value="1"/>
</dbReference>
<evidence type="ECO:0000313" key="14">
    <source>
        <dbReference type="Proteomes" id="UP000039324"/>
    </source>
</evidence>
<feature type="domain" description="SAM-dependent methyltransferase TRM5/TYW2-type" evidence="11">
    <location>
        <begin position="132"/>
        <end position="394"/>
    </location>
</feature>
<geneLocation type="mitochondrion" evidence="13"/>
<keyword evidence="6 10" id="KW-0819">tRNA processing</keyword>
<dbReference type="InterPro" id="IPR029063">
    <property type="entry name" value="SAM-dependent_MTases_sf"/>
</dbReference>
<evidence type="ECO:0000313" key="12">
    <source>
        <dbReference type="EMBL" id="CEO94522.1"/>
    </source>
</evidence>
<comment type="catalytic activity">
    <reaction evidence="9 10">
        <text>guanosine(37) in tRNA + S-adenosyl-L-methionine = N(1)-methylguanosine(37) in tRNA + S-adenosyl-L-homocysteine + H(+)</text>
        <dbReference type="Rhea" id="RHEA:36899"/>
        <dbReference type="Rhea" id="RHEA-COMP:10145"/>
        <dbReference type="Rhea" id="RHEA-COMP:10147"/>
        <dbReference type="ChEBI" id="CHEBI:15378"/>
        <dbReference type="ChEBI" id="CHEBI:57856"/>
        <dbReference type="ChEBI" id="CHEBI:59789"/>
        <dbReference type="ChEBI" id="CHEBI:73542"/>
        <dbReference type="ChEBI" id="CHEBI:74269"/>
        <dbReference type="EC" id="2.1.1.228"/>
    </reaction>
</comment>
<name>A0A0G4IHD3_PLABS</name>
<sequence length="417" mass="47105">MGGALRRVQLRMTPTAPVLDRSAFKNTLELVALQVPSRSCQAFLSNKDLRPFILQRAFVRPIEKDPGDTALRLVLLDEQVKQLDDLSGTARAFVESSGAKFVPFQLEVSYEQCTAEQVMKALMPESCVIRSFETIGHIAHVNLRDDQLPYKHVIAQVLLDKHPNLRTVVNKVGQISNEYRVFDMEVIGGDANLDTEVSEHGSRFQFNFGEVYWNSRLQTEHRRLVDAFDEGCVIADMFCGVGPFAVPAARRRSCTVHANDLNPRSVHYLKKNIALNGIDGSIIPYNLDARQFIEESRERQRTGEISMFDHIIMNLPAMALEFLDVFRGAYAPDEKRPRIHVYCFTCAEEADAEDDILRRAESALGSPIVDPTLHCVRKVAPRKDMYCLSFNLPEQAVGTSAERPMKRHCAEMAPYHP</sequence>
<dbReference type="Gene3D" id="3.30.300.110">
    <property type="entry name" value="Met-10+ protein-like domains"/>
    <property type="match status" value="1"/>
</dbReference>
<evidence type="ECO:0000256" key="5">
    <source>
        <dbReference type="ARBA" id="ARBA00022691"/>
    </source>
</evidence>
<evidence type="ECO:0000256" key="8">
    <source>
        <dbReference type="ARBA" id="ARBA00023242"/>
    </source>
</evidence>
<evidence type="ECO:0000256" key="4">
    <source>
        <dbReference type="ARBA" id="ARBA00022679"/>
    </source>
</evidence>
<dbReference type="FunFam" id="3.30.300.110:FF:000001">
    <property type="entry name" value="tRNA (guanine(37)-N1)-methyltransferase"/>
    <property type="match status" value="1"/>
</dbReference>
<dbReference type="PANTHER" id="PTHR23245:SF36">
    <property type="entry name" value="TRNA (GUANINE(37)-N1)-METHYLTRANSFERASE"/>
    <property type="match status" value="1"/>
</dbReference>
<dbReference type="GO" id="GO:0002939">
    <property type="term" value="P:tRNA N1-guanine methylation"/>
    <property type="evidence" value="ECO:0007669"/>
    <property type="project" value="TreeGrafter"/>
</dbReference>
<keyword evidence="3 10" id="KW-0489">Methyltransferase</keyword>
<dbReference type="OrthoDB" id="408788at2759"/>
<evidence type="ECO:0000256" key="9">
    <source>
        <dbReference type="ARBA" id="ARBA00047783"/>
    </source>
</evidence>
<evidence type="ECO:0000313" key="13">
    <source>
        <dbReference type="EMBL" id="SPQ96868.1"/>
    </source>
</evidence>
<feature type="binding site" evidence="10">
    <location>
        <begin position="260"/>
        <end position="261"/>
    </location>
    <ligand>
        <name>S-adenosyl-L-methionine</name>
        <dbReference type="ChEBI" id="CHEBI:59789"/>
    </ligand>
</feature>
<feature type="binding site" evidence="10">
    <location>
        <position position="314"/>
    </location>
    <ligand>
        <name>S-adenosyl-L-methionine</name>
        <dbReference type="ChEBI" id="CHEBI:59789"/>
    </ligand>
</feature>
<comment type="subcellular location">
    <subcellularLocation>
        <location evidence="10">Mitochondrion matrix</location>
    </subcellularLocation>
    <subcellularLocation>
        <location evidence="10">Nucleus</location>
    </subcellularLocation>
    <subcellularLocation>
        <location evidence="10">Cytoplasm</location>
    </subcellularLocation>
    <text evidence="10">Predominantly in the mitochondria and in the nucleus.</text>
</comment>
<comment type="subunit">
    <text evidence="10">Monomer.</text>
</comment>
<keyword evidence="14" id="KW-1185">Reference proteome</keyword>
<evidence type="ECO:0000256" key="10">
    <source>
        <dbReference type="HAMAP-Rule" id="MF_03152"/>
    </source>
</evidence>
<dbReference type="InterPro" id="IPR056743">
    <property type="entry name" value="TRM5-TYW2-like_MTfase"/>
</dbReference>
<feature type="binding site" evidence="10">
    <location>
        <position position="221"/>
    </location>
    <ligand>
        <name>S-adenosyl-L-methionine</name>
        <dbReference type="ChEBI" id="CHEBI:59789"/>
    </ligand>
</feature>
<dbReference type="Proteomes" id="UP000290189">
    <property type="component" value="Unassembled WGS sequence"/>
</dbReference>
<organism evidence="12 14">
    <name type="scientific">Plasmodiophora brassicae</name>
    <name type="common">Clubroot disease agent</name>
    <dbReference type="NCBI Taxonomy" id="37360"/>
    <lineage>
        <taxon>Eukaryota</taxon>
        <taxon>Sar</taxon>
        <taxon>Rhizaria</taxon>
        <taxon>Endomyxa</taxon>
        <taxon>Phytomyxea</taxon>
        <taxon>Plasmodiophorida</taxon>
        <taxon>Plasmodiophoridae</taxon>
        <taxon>Plasmodiophora</taxon>
    </lineage>
</organism>
<comment type="similarity">
    <text evidence="1">Belongs to the class I-like SAM-binding methyltransferase superfamily. TRM5/TYW2 family.</text>
</comment>
<dbReference type="EC" id="2.1.1.228" evidence="10"/>
<dbReference type="HAMAP" id="MF_03152">
    <property type="entry name" value="TRM5"/>
    <property type="match status" value="1"/>
</dbReference>
<dbReference type="AlphaFoldDB" id="A0A0G4IHD3"/>
<accession>A0A0G4IHD3</accession>
<reference evidence="13 15" key="2">
    <citation type="submission" date="2018-03" db="EMBL/GenBank/DDBJ databases">
        <authorList>
            <person name="Fogelqvist J."/>
        </authorList>
    </citation>
    <scope>NUCLEOTIDE SEQUENCE [LARGE SCALE GENOMIC DNA]</scope>
</reference>
<keyword evidence="2 10" id="KW-0963">Cytoplasm</keyword>
<proteinExistence type="inferred from homology"/>
<evidence type="ECO:0000256" key="3">
    <source>
        <dbReference type="ARBA" id="ARBA00022603"/>
    </source>
</evidence>
<dbReference type="InterPro" id="IPR030382">
    <property type="entry name" value="MeTrfase_TRM5/TYW2"/>
</dbReference>
<dbReference type="OMA" id="VGSHSQF"/>
<dbReference type="GO" id="GO:0070901">
    <property type="term" value="P:mitochondrial tRNA methylation"/>
    <property type="evidence" value="ECO:0007669"/>
    <property type="project" value="UniProtKB-ARBA"/>
</dbReference>
<dbReference type="PANTHER" id="PTHR23245">
    <property type="entry name" value="TRNA METHYLTRANSFERASE"/>
    <property type="match status" value="1"/>
</dbReference>
<dbReference type="InterPro" id="IPR056744">
    <property type="entry name" value="TRM5/TYW2-like_N"/>
</dbReference>
<comment type="similarity">
    <text evidence="10">Belongs to the TRM5 / TYW2 family.</text>
</comment>
<dbReference type="EMBL" id="CDSF01000001">
    <property type="protein sequence ID" value="CEO94522.1"/>
    <property type="molecule type" value="Genomic_DNA"/>
</dbReference>
<dbReference type="Pfam" id="PF02475">
    <property type="entry name" value="TRM5-TYW2_MTfase"/>
    <property type="match status" value="1"/>
</dbReference>
<dbReference type="GO" id="GO:0052906">
    <property type="term" value="F:tRNA (guanine(37)-N1)-methyltransferase activity"/>
    <property type="evidence" value="ECO:0007669"/>
    <property type="project" value="UniProtKB-UniRule"/>
</dbReference>
<evidence type="ECO:0000256" key="6">
    <source>
        <dbReference type="ARBA" id="ARBA00022694"/>
    </source>
</evidence>
<evidence type="ECO:0000259" key="11">
    <source>
        <dbReference type="PROSITE" id="PS51684"/>
    </source>
</evidence>
<evidence type="ECO:0000256" key="7">
    <source>
        <dbReference type="ARBA" id="ARBA00023128"/>
    </source>
</evidence>
<evidence type="ECO:0000256" key="2">
    <source>
        <dbReference type="ARBA" id="ARBA00022490"/>
    </source>
</evidence>
<dbReference type="STRING" id="37360.A0A0G4IHD3"/>
<comment type="function">
    <text evidence="10">Specifically methylates the N1 position of guanosine-37 in various cytoplasmic and mitochondrial tRNAs. Methylation is not dependent on the nature of the nucleoside 5' of the target nucleoside. This is the first step in the biosynthesis of wybutosine (yW), a modified base adjacent to the anticodon of tRNAs and required for accurate decoding.</text>
</comment>
<dbReference type="EMBL" id="OVEO01000006">
    <property type="protein sequence ID" value="SPQ96868.1"/>
    <property type="molecule type" value="Genomic_DNA"/>
</dbReference>
<gene>
    <name evidence="12" type="ORF">PBRA_000307</name>
    <name evidence="13" type="ORF">PLBR_LOCUS4083</name>
</gene>
<dbReference type="Proteomes" id="UP000039324">
    <property type="component" value="Unassembled WGS sequence"/>
</dbReference>
<dbReference type="GO" id="GO:0005634">
    <property type="term" value="C:nucleus"/>
    <property type="evidence" value="ECO:0007669"/>
    <property type="project" value="UniProtKB-SubCell"/>
</dbReference>
<protein>
    <recommendedName>
        <fullName evidence="10">tRNA (guanine(37)-N1)-methyltransferase</fullName>
        <ecNumber evidence="10">2.1.1.228</ecNumber>
    </recommendedName>
    <alternativeName>
        <fullName evidence="10">M1G-methyltransferase</fullName>
    </alternativeName>
    <alternativeName>
        <fullName evidence="10">tRNA [GM37] methyltransferase</fullName>
    </alternativeName>
    <alternativeName>
        <fullName evidence="10">tRNA methyltransferase 5 homolog</fullName>
    </alternativeName>
</protein>
<keyword evidence="7 10" id="KW-0496">Mitochondrion</keyword>
<dbReference type="SUPFAM" id="SSF53335">
    <property type="entry name" value="S-adenosyl-L-methionine-dependent methyltransferases"/>
    <property type="match status" value="1"/>
</dbReference>
<evidence type="ECO:0000313" key="15">
    <source>
        <dbReference type="Proteomes" id="UP000290189"/>
    </source>
</evidence>
<dbReference type="PROSITE" id="PS51684">
    <property type="entry name" value="SAM_MT_TRM5_TYW2"/>
    <property type="match status" value="1"/>
</dbReference>
<feature type="binding site" evidence="10">
    <location>
        <begin position="288"/>
        <end position="289"/>
    </location>
    <ligand>
        <name>S-adenosyl-L-methionine</name>
        <dbReference type="ChEBI" id="CHEBI:59789"/>
    </ligand>
</feature>
<dbReference type="InterPro" id="IPR025792">
    <property type="entry name" value="tRNA_Gua_MeTrfase_euk"/>
</dbReference>
<evidence type="ECO:0000256" key="1">
    <source>
        <dbReference type="ARBA" id="ARBA00009775"/>
    </source>
</evidence>